<evidence type="ECO:0000313" key="2">
    <source>
        <dbReference type="Proteomes" id="UP001205486"/>
    </source>
</evidence>
<sequence>MSVTRHSRIAAFDSGCEKNWRFLSLAMIQRVATCTATSTLALSRGFLGRAGTIAVP</sequence>
<organism evidence="1 2">
    <name type="scientific">Nitrobacter winogradskyi</name>
    <name type="common">Nitrobacter agilis</name>
    <dbReference type="NCBI Taxonomy" id="913"/>
    <lineage>
        <taxon>Bacteria</taxon>
        <taxon>Pseudomonadati</taxon>
        <taxon>Pseudomonadota</taxon>
        <taxon>Alphaproteobacteria</taxon>
        <taxon>Hyphomicrobiales</taxon>
        <taxon>Nitrobacteraceae</taxon>
        <taxon>Nitrobacter</taxon>
    </lineage>
</organism>
<dbReference type="Proteomes" id="UP001205486">
    <property type="component" value="Unassembled WGS sequence"/>
</dbReference>
<accession>A0ACC6AK51</accession>
<keyword evidence="2" id="KW-1185">Reference proteome</keyword>
<protein>
    <submittedName>
        <fullName evidence="1">Uncharacterized protein</fullName>
    </submittedName>
</protein>
<dbReference type="EMBL" id="JALJZS010000002">
    <property type="protein sequence ID" value="MCP1999878.1"/>
    <property type="molecule type" value="Genomic_DNA"/>
</dbReference>
<proteinExistence type="predicted"/>
<comment type="caution">
    <text evidence="1">The sequence shown here is derived from an EMBL/GenBank/DDBJ whole genome shotgun (WGS) entry which is preliminary data.</text>
</comment>
<name>A0ACC6AK51_NITWI</name>
<evidence type="ECO:0000313" key="1">
    <source>
        <dbReference type="EMBL" id="MCP1999878.1"/>
    </source>
</evidence>
<gene>
    <name evidence="1" type="ORF">J2S34_002326</name>
</gene>
<reference evidence="1" key="1">
    <citation type="submission" date="2022-03" db="EMBL/GenBank/DDBJ databases">
        <title>Interactions between chemoautotrophic and heterotrophic bacteria.</title>
        <authorList>
            <person name="Santoro A."/>
        </authorList>
    </citation>
    <scope>NUCLEOTIDE SEQUENCE</scope>
    <source>
        <strain evidence="1">Nb-106</strain>
    </source>
</reference>